<evidence type="ECO:0000259" key="8">
    <source>
        <dbReference type="PROSITE" id="PS50928"/>
    </source>
</evidence>
<dbReference type="PANTHER" id="PTHR43744">
    <property type="entry name" value="ABC TRANSPORTER PERMEASE PROTEIN MG189-RELATED-RELATED"/>
    <property type="match status" value="1"/>
</dbReference>
<evidence type="ECO:0000256" key="3">
    <source>
        <dbReference type="ARBA" id="ARBA00022475"/>
    </source>
</evidence>
<keyword evidence="3" id="KW-1003">Cell membrane</keyword>
<dbReference type="EMBL" id="CP009285">
    <property type="protein sequence ID" value="AIQ58746.1"/>
    <property type="molecule type" value="Genomic_DNA"/>
</dbReference>
<evidence type="ECO:0000256" key="1">
    <source>
        <dbReference type="ARBA" id="ARBA00004651"/>
    </source>
</evidence>
<evidence type="ECO:0000313" key="9">
    <source>
        <dbReference type="EMBL" id="AIQ58746.1"/>
    </source>
</evidence>
<dbReference type="InterPro" id="IPR000515">
    <property type="entry name" value="MetI-like"/>
</dbReference>
<reference evidence="9" key="1">
    <citation type="submission" date="2014-08" db="EMBL/GenBank/DDBJ databases">
        <title>Comparative genomics of the Paenibacillus odorifer group.</title>
        <authorList>
            <person name="den Bakker H.C."/>
            <person name="Tsai Y.-C.Y.-C."/>
            <person name="Martin N."/>
            <person name="Korlach J."/>
            <person name="Wiedmann M."/>
        </authorList>
    </citation>
    <scope>NUCLEOTIDE SEQUENCE [LARGE SCALE GENOMIC DNA]</scope>
    <source>
        <strain evidence="9">DSM 13188</strain>
    </source>
</reference>
<keyword evidence="5 7" id="KW-1133">Transmembrane helix</keyword>
<comment type="subcellular location">
    <subcellularLocation>
        <location evidence="1 7">Cell membrane</location>
        <topology evidence="1 7">Multi-pass membrane protein</topology>
    </subcellularLocation>
</comment>
<evidence type="ECO:0000256" key="4">
    <source>
        <dbReference type="ARBA" id="ARBA00022692"/>
    </source>
</evidence>
<protein>
    <submittedName>
        <fullName evidence="9">Sugar ABC transporter permease</fullName>
    </submittedName>
</protein>
<dbReference type="RefSeq" id="WP_042213968.1">
    <property type="nucleotide sequence ID" value="NZ_CP009285.1"/>
</dbReference>
<organism evidence="9 10">
    <name type="scientific">Paenibacillus borealis</name>
    <dbReference type="NCBI Taxonomy" id="160799"/>
    <lineage>
        <taxon>Bacteria</taxon>
        <taxon>Bacillati</taxon>
        <taxon>Bacillota</taxon>
        <taxon>Bacilli</taxon>
        <taxon>Bacillales</taxon>
        <taxon>Paenibacillaceae</taxon>
        <taxon>Paenibacillus</taxon>
    </lineage>
</organism>
<dbReference type="Pfam" id="PF00528">
    <property type="entry name" value="BPD_transp_1"/>
    <property type="match status" value="1"/>
</dbReference>
<feature type="transmembrane region" description="Helical" evidence="7">
    <location>
        <begin position="76"/>
        <end position="95"/>
    </location>
</feature>
<dbReference type="SUPFAM" id="SSF161098">
    <property type="entry name" value="MetI-like"/>
    <property type="match status" value="1"/>
</dbReference>
<feature type="transmembrane region" description="Helical" evidence="7">
    <location>
        <begin position="242"/>
        <end position="261"/>
    </location>
</feature>
<dbReference type="Gene3D" id="1.10.3720.10">
    <property type="entry name" value="MetI-like"/>
    <property type="match status" value="1"/>
</dbReference>
<feature type="transmembrane region" description="Helical" evidence="7">
    <location>
        <begin position="137"/>
        <end position="157"/>
    </location>
</feature>
<keyword evidence="10" id="KW-1185">Reference proteome</keyword>
<dbReference type="HOGENOM" id="CLU_016047_1_1_9"/>
<dbReference type="PANTHER" id="PTHR43744:SF12">
    <property type="entry name" value="ABC TRANSPORTER PERMEASE PROTEIN MG189-RELATED"/>
    <property type="match status" value="1"/>
</dbReference>
<evidence type="ECO:0000256" key="6">
    <source>
        <dbReference type="ARBA" id="ARBA00023136"/>
    </source>
</evidence>
<feature type="transmembrane region" description="Helical" evidence="7">
    <location>
        <begin position="182"/>
        <end position="204"/>
    </location>
</feature>
<evidence type="ECO:0000256" key="7">
    <source>
        <dbReference type="RuleBase" id="RU363032"/>
    </source>
</evidence>
<comment type="similarity">
    <text evidence="7">Belongs to the binding-protein-dependent transport system permease family.</text>
</comment>
<keyword evidence="4 7" id="KW-0812">Transmembrane</keyword>
<dbReference type="InterPro" id="IPR035906">
    <property type="entry name" value="MetI-like_sf"/>
</dbReference>
<evidence type="ECO:0000313" key="10">
    <source>
        <dbReference type="Proteomes" id="UP000029518"/>
    </source>
</evidence>
<sequence>MRVWLRLPGAGLRIIISVLLIVIFLMPFYWMILTAFKTLGEVLRMPPKFWVDSLQWQNFRDAFTRINFLHYTRNSLIITLGTMIGQLVVVVPAAYAFARYQFKGKNALFGIVLATMMIPGQLIFLPIFVMFAKSGLLNTYVSLIVPFIASGTAIFMLRQTFMQVPDSQLEAARLDNASEFRIIYTIMMPAAVPTLSTLALLTFIGTWNSYFFPLVWTTTDAVRTLPLGIQKLQDVEGLSPQIVMAGNMMLIVPILLVFLIARKQIIKAFTYMGVK</sequence>
<gene>
    <name evidence="9" type="ORF">PBOR_18735</name>
</gene>
<dbReference type="CDD" id="cd06261">
    <property type="entry name" value="TM_PBP2"/>
    <property type="match status" value="1"/>
</dbReference>
<evidence type="ECO:0000256" key="2">
    <source>
        <dbReference type="ARBA" id="ARBA00022448"/>
    </source>
</evidence>
<name>A0A089LB70_PAEBO</name>
<feature type="domain" description="ABC transmembrane type-1" evidence="8">
    <location>
        <begin position="72"/>
        <end position="261"/>
    </location>
</feature>
<dbReference type="GO" id="GO:0055085">
    <property type="term" value="P:transmembrane transport"/>
    <property type="evidence" value="ECO:0007669"/>
    <property type="project" value="InterPro"/>
</dbReference>
<dbReference type="GO" id="GO:0005886">
    <property type="term" value="C:plasma membrane"/>
    <property type="evidence" value="ECO:0007669"/>
    <property type="project" value="UniProtKB-SubCell"/>
</dbReference>
<proteinExistence type="inferred from homology"/>
<dbReference type="PROSITE" id="PS50928">
    <property type="entry name" value="ABC_TM1"/>
    <property type="match status" value="1"/>
</dbReference>
<feature type="transmembrane region" description="Helical" evidence="7">
    <location>
        <begin position="107"/>
        <end position="131"/>
    </location>
</feature>
<dbReference type="AlphaFoldDB" id="A0A089LB70"/>
<feature type="transmembrane region" description="Helical" evidence="7">
    <location>
        <begin position="12"/>
        <end position="32"/>
    </location>
</feature>
<keyword evidence="6 7" id="KW-0472">Membrane</keyword>
<evidence type="ECO:0000256" key="5">
    <source>
        <dbReference type="ARBA" id="ARBA00022989"/>
    </source>
</evidence>
<accession>A0A089LB70</accession>
<dbReference type="Proteomes" id="UP000029518">
    <property type="component" value="Chromosome"/>
</dbReference>
<dbReference type="OrthoDB" id="9771544at2"/>
<keyword evidence="2 7" id="KW-0813">Transport</keyword>
<dbReference type="KEGG" id="pbd:PBOR_18735"/>